<name>A0ABU6Z8T0_9FABA</name>
<feature type="region of interest" description="Disordered" evidence="1">
    <location>
        <begin position="401"/>
        <end position="428"/>
    </location>
</feature>
<keyword evidence="4" id="KW-1185">Reference proteome</keyword>
<dbReference type="Proteomes" id="UP001341840">
    <property type="component" value="Unassembled WGS sequence"/>
</dbReference>
<dbReference type="Pfam" id="PF11265">
    <property type="entry name" value="Med25_VWA"/>
    <property type="match status" value="1"/>
</dbReference>
<dbReference type="EMBL" id="JASCZI010271975">
    <property type="protein sequence ID" value="MED6218686.1"/>
    <property type="molecule type" value="Genomic_DNA"/>
</dbReference>
<gene>
    <name evidence="3" type="ORF">PIB30_028773</name>
</gene>
<evidence type="ECO:0000256" key="1">
    <source>
        <dbReference type="SAM" id="MobiDB-lite"/>
    </source>
</evidence>
<feature type="domain" description="Mediator of RNA polymerase II transcription subunit 25 von Willebrand factor type A" evidence="2">
    <location>
        <begin position="7"/>
        <end position="150"/>
    </location>
</feature>
<feature type="compositionally biased region" description="Polar residues" evidence="1">
    <location>
        <begin position="401"/>
        <end position="417"/>
    </location>
</feature>
<evidence type="ECO:0000313" key="3">
    <source>
        <dbReference type="EMBL" id="MED6218686.1"/>
    </source>
</evidence>
<feature type="non-terminal residue" evidence="3">
    <location>
        <position position="1"/>
    </location>
</feature>
<protein>
    <recommendedName>
        <fullName evidence="2">Mediator of RNA polymerase II transcription subunit 25 von Willebrand factor type A domain-containing protein</fullName>
    </recommendedName>
</protein>
<evidence type="ECO:0000313" key="4">
    <source>
        <dbReference type="Proteomes" id="UP001341840"/>
    </source>
</evidence>
<accession>A0ABU6Z8T0</accession>
<comment type="caution">
    <text evidence="3">The sequence shown here is derived from an EMBL/GenBank/DDBJ whole genome shotgun (WGS) entry which is preliminary data.</text>
</comment>
<feature type="region of interest" description="Disordered" evidence="1">
    <location>
        <begin position="328"/>
        <end position="370"/>
    </location>
</feature>
<dbReference type="InterPro" id="IPR021419">
    <property type="entry name" value="Mediator_Med25_VWA"/>
</dbReference>
<evidence type="ECO:0000259" key="2">
    <source>
        <dbReference type="Pfam" id="PF11265"/>
    </source>
</evidence>
<feature type="compositionally biased region" description="Low complexity" evidence="1">
    <location>
        <begin position="328"/>
        <end position="345"/>
    </location>
</feature>
<proteinExistence type="predicted"/>
<sequence length="700" mass="77023">VNNSVREVGLVVYAAKANTDEGTHIKVLNWTNDMEFLLSCLPPLELIGDDSNRLVMTEALMEAIMMFLKEPEYNGENHCVLVAIREPLAIITRADVPVIQDGQYCGSSEQRDVHLFDVVQMFAQLNISFSVLTPAVHPIFRAIFNMGNGVEESEYGVLEGKKGEIIVLFSSTFLEAHEVLLDDALNTINPNFGVEATHDVTPRRIMYSIMELPAVETITGEETLDGHRTLRLVDVPNATTTLTPVRDTHEEEDHYSMAAMLDQFIMNNSNNEEEEGFDGVRANSSAPLPVSSFEDLLNPNQETMFSGKYSGRLDDVCRQALTLRRSSSTTITTTNNNNNNEQHSNNKGKDKAILVSNDGDSSTHQAAFPSMDNNVPCVNNAPSPMMMMNVLESSGGGMGVPTNNPNFNLGSSSSNPSHHVLESSPVAGPSEAIQQAEVNDASGGMISPGTEAIFGINNTNNSFEPTLVTTTHNQYLPSSSSYYGGVTDYFSSLFPNNAELENNNSTMLHQFEQSSTSSAIVPQQQVMANNNDYFDFNNAATMGGTMGYSSALVNQNHYYLHGANNNNAQFPSYYYYGDNNAIMGGNSSSSPHIMSSHEYGGSSSGYFTELLQTQQQYYDHQGFNNNQQQQYQQLAGPSTLPPFHFHSSYLDSNNYAVFTWEGSIIASTYPTGGVSSYRAKAYSPVEDQDYHKQLYTPEYC</sequence>
<reference evidence="3 4" key="1">
    <citation type="journal article" date="2023" name="Plants (Basel)">
        <title>Bridging the Gap: Combining Genomics and Transcriptomics Approaches to Understand Stylosanthes scabra, an Orphan Legume from the Brazilian Caatinga.</title>
        <authorList>
            <person name="Ferreira-Neto J.R.C."/>
            <person name="da Silva M.D."/>
            <person name="Binneck E."/>
            <person name="de Melo N.F."/>
            <person name="da Silva R.H."/>
            <person name="de Melo A.L.T.M."/>
            <person name="Pandolfi V."/>
            <person name="Bustamante F.O."/>
            <person name="Brasileiro-Vidal A.C."/>
            <person name="Benko-Iseppon A.M."/>
        </authorList>
    </citation>
    <scope>NUCLEOTIDE SEQUENCE [LARGE SCALE GENOMIC DNA]</scope>
    <source>
        <tissue evidence="3">Leaves</tissue>
    </source>
</reference>
<organism evidence="3 4">
    <name type="scientific">Stylosanthes scabra</name>
    <dbReference type="NCBI Taxonomy" id="79078"/>
    <lineage>
        <taxon>Eukaryota</taxon>
        <taxon>Viridiplantae</taxon>
        <taxon>Streptophyta</taxon>
        <taxon>Embryophyta</taxon>
        <taxon>Tracheophyta</taxon>
        <taxon>Spermatophyta</taxon>
        <taxon>Magnoliopsida</taxon>
        <taxon>eudicotyledons</taxon>
        <taxon>Gunneridae</taxon>
        <taxon>Pentapetalae</taxon>
        <taxon>rosids</taxon>
        <taxon>fabids</taxon>
        <taxon>Fabales</taxon>
        <taxon>Fabaceae</taxon>
        <taxon>Papilionoideae</taxon>
        <taxon>50 kb inversion clade</taxon>
        <taxon>dalbergioids sensu lato</taxon>
        <taxon>Dalbergieae</taxon>
        <taxon>Pterocarpus clade</taxon>
        <taxon>Stylosanthes</taxon>
    </lineage>
</organism>
<feature type="compositionally biased region" description="Polar residues" evidence="1">
    <location>
        <begin position="358"/>
        <end position="370"/>
    </location>
</feature>